<dbReference type="EMBL" id="JASCZI010091050">
    <property type="protein sequence ID" value="MED6148696.1"/>
    <property type="molecule type" value="Genomic_DNA"/>
</dbReference>
<protein>
    <submittedName>
        <fullName evidence="1">Uncharacterized protein</fullName>
    </submittedName>
</protein>
<reference evidence="1 2" key="1">
    <citation type="journal article" date="2023" name="Plants (Basel)">
        <title>Bridging the Gap: Combining Genomics and Transcriptomics Approaches to Understand Stylosanthes scabra, an Orphan Legume from the Brazilian Caatinga.</title>
        <authorList>
            <person name="Ferreira-Neto J.R.C."/>
            <person name="da Silva M.D."/>
            <person name="Binneck E."/>
            <person name="de Melo N.F."/>
            <person name="da Silva R.H."/>
            <person name="de Melo A.L.T.M."/>
            <person name="Pandolfi V."/>
            <person name="Bustamante F.O."/>
            <person name="Brasileiro-Vidal A.C."/>
            <person name="Benko-Iseppon A.M."/>
        </authorList>
    </citation>
    <scope>NUCLEOTIDE SEQUENCE [LARGE SCALE GENOMIC DNA]</scope>
    <source>
        <tissue evidence="1">Leaves</tissue>
    </source>
</reference>
<name>A0ABU6TIU8_9FABA</name>
<keyword evidence="2" id="KW-1185">Reference proteome</keyword>
<organism evidence="1 2">
    <name type="scientific">Stylosanthes scabra</name>
    <dbReference type="NCBI Taxonomy" id="79078"/>
    <lineage>
        <taxon>Eukaryota</taxon>
        <taxon>Viridiplantae</taxon>
        <taxon>Streptophyta</taxon>
        <taxon>Embryophyta</taxon>
        <taxon>Tracheophyta</taxon>
        <taxon>Spermatophyta</taxon>
        <taxon>Magnoliopsida</taxon>
        <taxon>eudicotyledons</taxon>
        <taxon>Gunneridae</taxon>
        <taxon>Pentapetalae</taxon>
        <taxon>rosids</taxon>
        <taxon>fabids</taxon>
        <taxon>Fabales</taxon>
        <taxon>Fabaceae</taxon>
        <taxon>Papilionoideae</taxon>
        <taxon>50 kb inversion clade</taxon>
        <taxon>dalbergioids sensu lato</taxon>
        <taxon>Dalbergieae</taxon>
        <taxon>Pterocarpus clade</taxon>
        <taxon>Stylosanthes</taxon>
    </lineage>
</organism>
<dbReference type="Proteomes" id="UP001341840">
    <property type="component" value="Unassembled WGS sequence"/>
</dbReference>
<accession>A0ABU6TIU8</accession>
<comment type="caution">
    <text evidence="1">The sequence shown here is derived from an EMBL/GenBank/DDBJ whole genome shotgun (WGS) entry which is preliminary data.</text>
</comment>
<evidence type="ECO:0000313" key="1">
    <source>
        <dbReference type="EMBL" id="MED6148696.1"/>
    </source>
</evidence>
<sequence length="137" mass="15681">MEDLYQQLLGSVPGENDRQAEGKWVVKLSWFRDRICQGLGDDPTDERLMQYTRGYIMQIIGDVMGLCCTGIFVPTDVSGNTIWAAKPGGCISLLLSWAHHRIPACPPHGFEERRFPSAERWINYEPPRDREETRLKS</sequence>
<evidence type="ECO:0000313" key="2">
    <source>
        <dbReference type="Proteomes" id="UP001341840"/>
    </source>
</evidence>
<proteinExistence type="predicted"/>
<gene>
    <name evidence="1" type="ORF">PIB30_055273</name>
</gene>